<sequence length="621" mass="68100">MASEIEIEIVSDSSQQKPANGNPNEVHIVDVYSAAAYGDFEKLRNFVENEGVSVSHPDGNGYYPLQWAALNNFADICQYIIERGGDVNAKDNVGQTALHWAAVRGSIAAADVLLQNGARVEADDLNGYRAVHVAAQYGQTAFLNYIVAKYLANYDAPDSHGRSALHWAAVKGFADTIRLLLFRDASQGRQDKEGCTPLHWAALRGNVEACSVLAHAGSKEELLVKDKAGKTPLELASDKEIALEMSLTFCIVAVLRSVPCRAMSLSAVLVVATVLTWSSIFILIFEFKDQEVINLLIFLFRLGMTIVLEISSGGTSGEETVSSSVATNTSNALRARSKDWKHRICSRHDGTVGYAPVLFSLVVVNVILFISCVLFAPNLTKVTAIVGLWGWTGVSFAVGSLIMFARCSSEDPGYIKIGTANHSDAEDPLLNIDLNSNWNGNWSQLCPTCKIIRPVRSKHCAICRRCVEQFDHHCPWISNCVGKMNKRDFVVFLCFGTITALIGGAVALQRIRTSVLPVPTGESWSHFIVFNHPGLIAFLVMDTAIFIASATLLSMQATQIARNITTNEVSNAIRYGYLRGPDGRFRNPYNHGCWKNCSDFVIHGYTDDSEISWPPLQQMAR</sequence>
<comment type="domain">
    <text evidence="15">The DHHC domain is required for palmitoyltransferase activity.</text>
</comment>
<evidence type="ECO:0000256" key="10">
    <source>
        <dbReference type="ARBA" id="ARBA00023136"/>
    </source>
</evidence>
<evidence type="ECO:0000256" key="1">
    <source>
        <dbReference type="ARBA" id="ARBA00004127"/>
    </source>
</evidence>
<feature type="transmembrane region" description="Helical" evidence="15">
    <location>
        <begin position="382"/>
        <end position="405"/>
    </location>
</feature>
<dbReference type="Proteomes" id="UP000298416">
    <property type="component" value="Unassembled WGS sequence"/>
</dbReference>
<dbReference type="InterPro" id="IPR036770">
    <property type="entry name" value="Ankyrin_rpt-contain_sf"/>
</dbReference>
<dbReference type="InterPro" id="IPR002110">
    <property type="entry name" value="Ankyrin_rpt"/>
</dbReference>
<keyword evidence="7 15" id="KW-1133">Transmembrane helix</keyword>
<evidence type="ECO:0000256" key="13">
    <source>
        <dbReference type="ARBA" id="ARBA00048048"/>
    </source>
</evidence>
<feature type="transmembrane region" description="Helical" evidence="15">
    <location>
        <begin position="265"/>
        <end position="285"/>
    </location>
</feature>
<dbReference type="EC" id="2.3.1.225" evidence="15"/>
<keyword evidence="8" id="KW-0333">Golgi apparatus</keyword>
<dbReference type="PANTHER" id="PTHR24161">
    <property type="entry name" value="ANK_REP_REGION DOMAIN-CONTAINING PROTEIN-RELATED"/>
    <property type="match status" value="1"/>
</dbReference>
<protein>
    <recommendedName>
        <fullName evidence="15">S-acyltransferase</fullName>
        <ecNumber evidence="15">2.3.1.225</ecNumber>
    </recommendedName>
    <alternativeName>
        <fullName evidence="15">Palmitoyltransferase</fullName>
    </alternativeName>
</protein>
<keyword evidence="6" id="KW-0677">Repeat</keyword>
<evidence type="ECO:0000256" key="7">
    <source>
        <dbReference type="ARBA" id="ARBA00022989"/>
    </source>
</evidence>
<evidence type="ECO:0000256" key="15">
    <source>
        <dbReference type="RuleBase" id="RU079119"/>
    </source>
</evidence>
<dbReference type="FunFam" id="1.25.40.20:FF:000300">
    <property type="entry name" value="S-acyltransferase"/>
    <property type="match status" value="1"/>
</dbReference>
<evidence type="ECO:0000256" key="9">
    <source>
        <dbReference type="ARBA" id="ARBA00023043"/>
    </source>
</evidence>
<dbReference type="Pfam" id="PF12796">
    <property type="entry name" value="Ank_2"/>
    <property type="match status" value="1"/>
</dbReference>
<evidence type="ECO:0000256" key="6">
    <source>
        <dbReference type="ARBA" id="ARBA00022737"/>
    </source>
</evidence>
<evidence type="ECO:0000256" key="12">
    <source>
        <dbReference type="ARBA" id="ARBA00023288"/>
    </source>
</evidence>
<evidence type="ECO:0000256" key="4">
    <source>
        <dbReference type="ARBA" id="ARBA00022679"/>
    </source>
</evidence>
<dbReference type="SUPFAM" id="SSF48403">
    <property type="entry name" value="Ankyrin repeat"/>
    <property type="match status" value="1"/>
</dbReference>
<feature type="domain" description="Palmitoyltransferase DHHC" evidence="16">
    <location>
        <begin position="443"/>
        <end position="571"/>
    </location>
</feature>
<keyword evidence="18" id="KW-1185">Reference proteome</keyword>
<comment type="subcellular location">
    <subcellularLocation>
        <location evidence="1">Endomembrane system</location>
        <topology evidence="1">Multi-pass membrane protein</topology>
    </subcellularLocation>
    <subcellularLocation>
        <location evidence="2">Golgi apparatus membrane</location>
    </subcellularLocation>
</comment>
<dbReference type="SMART" id="SM00248">
    <property type="entry name" value="ANK"/>
    <property type="match status" value="5"/>
</dbReference>
<organism evidence="17">
    <name type="scientific">Salvia splendens</name>
    <name type="common">Scarlet sage</name>
    <dbReference type="NCBI Taxonomy" id="180675"/>
    <lineage>
        <taxon>Eukaryota</taxon>
        <taxon>Viridiplantae</taxon>
        <taxon>Streptophyta</taxon>
        <taxon>Embryophyta</taxon>
        <taxon>Tracheophyta</taxon>
        <taxon>Spermatophyta</taxon>
        <taxon>Magnoliopsida</taxon>
        <taxon>eudicotyledons</taxon>
        <taxon>Gunneridae</taxon>
        <taxon>Pentapetalae</taxon>
        <taxon>asterids</taxon>
        <taxon>lamiids</taxon>
        <taxon>Lamiales</taxon>
        <taxon>Lamiaceae</taxon>
        <taxon>Nepetoideae</taxon>
        <taxon>Mentheae</taxon>
        <taxon>Salviinae</taxon>
        <taxon>Salvia</taxon>
        <taxon>Salvia subgen. Calosphace</taxon>
        <taxon>core Calosphace</taxon>
    </lineage>
</organism>
<keyword evidence="12" id="KW-0449">Lipoprotein</keyword>
<name>A0A8X9A0D3_SALSN</name>
<dbReference type="InterPro" id="IPR001594">
    <property type="entry name" value="Palmitoyltrfase_DHHC"/>
</dbReference>
<keyword evidence="10 15" id="KW-0472">Membrane</keyword>
<comment type="catalytic activity">
    <reaction evidence="13 15">
        <text>L-cysteinyl-[protein] + hexadecanoyl-CoA = S-hexadecanoyl-L-cysteinyl-[protein] + CoA</text>
        <dbReference type="Rhea" id="RHEA:36683"/>
        <dbReference type="Rhea" id="RHEA-COMP:10131"/>
        <dbReference type="Rhea" id="RHEA-COMP:11032"/>
        <dbReference type="ChEBI" id="CHEBI:29950"/>
        <dbReference type="ChEBI" id="CHEBI:57287"/>
        <dbReference type="ChEBI" id="CHEBI:57379"/>
        <dbReference type="ChEBI" id="CHEBI:74151"/>
        <dbReference type="EC" id="2.3.1.225"/>
    </reaction>
</comment>
<dbReference type="GO" id="GO:0000139">
    <property type="term" value="C:Golgi membrane"/>
    <property type="evidence" value="ECO:0007669"/>
    <property type="project" value="UniProtKB-SubCell"/>
</dbReference>
<reference evidence="17" key="2">
    <citation type="submission" date="2020-08" db="EMBL/GenBank/DDBJ databases">
        <title>Plant Genome Project.</title>
        <authorList>
            <person name="Zhang R.-G."/>
        </authorList>
    </citation>
    <scope>NUCLEOTIDE SEQUENCE</scope>
    <source>
        <strain evidence="17">Huo1</strain>
        <tissue evidence="17">Leaf</tissue>
    </source>
</reference>
<evidence type="ECO:0000256" key="2">
    <source>
        <dbReference type="ARBA" id="ARBA00004394"/>
    </source>
</evidence>
<dbReference type="GO" id="GO:0019706">
    <property type="term" value="F:protein-cysteine S-palmitoyltransferase activity"/>
    <property type="evidence" value="ECO:0007669"/>
    <property type="project" value="UniProtKB-EC"/>
</dbReference>
<dbReference type="Pfam" id="PF01529">
    <property type="entry name" value="DHHC"/>
    <property type="match status" value="1"/>
</dbReference>
<reference evidence="17" key="1">
    <citation type="submission" date="2018-01" db="EMBL/GenBank/DDBJ databases">
        <authorList>
            <person name="Mao J.F."/>
        </authorList>
    </citation>
    <scope>NUCLEOTIDE SEQUENCE</scope>
    <source>
        <strain evidence="17">Huo1</strain>
        <tissue evidence="17">Leaf</tissue>
    </source>
</reference>
<feature type="repeat" description="ANK" evidence="14">
    <location>
        <begin position="60"/>
        <end position="92"/>
    </location>
</feature>
<proteinExistence type="inferred from homology"/>
<keyword evidence="9 14" id="KW-0040">ANK repeat</keyword>
<dbReference type="EMBL" id="PNBA02000005">
    <property type="protein sequence ID" value="KAG6423161.1"/>
    <property type="molecule type" value="Genomic_DNA"/>
</dbReference>
<keyword evidence="5 15" id="KW-0812">Transmembrane</keyword>
<keyword evidence="4 15" id="KW-0808">Transferase</keyword>
<feature type="transmembrane region" description="Helical" evidence="15">
    <location>
        <begin position="351"/>
        <end position="376"/>
    </location>
</feature>
<dbReference type="PROSITE" id="PS50088">
    <property type="entry name" value="ANK_REPEAT"/>
    <property type="match status" value="4"/>
</dbReference>
<evidence type="ECO:0000259" key="16">
    <source>
        <dbReference type="Pfam" id="PF01529"/>
    </source>
</evidence>
<gene>
    <name evidence="17" type="ORF">SASPL_113549</name>
</gene>
<keyword evidence="11" id="KW-0564">Palmitate</keyword>
<dbReference type="PROSITE" id="PS50216">
    <property type="entry name" value="DHHC"/>
    <property type="match status" value="1"/>
</dbReference>
<dbReference type="PANTHER" id="PTHR24161:SF101">
    <property type="entry name" value="PROTEIN S-ACYLTRANSFERASE 23-RELATED"/>
    <property type="match status" value="1"/>
</dbReference>
<keyword evidence="15" id="KW-0012">Acyltransferase</keyword>
<evidence type="ECO:0000256" key="5">
    <source>
        <dbReference type="ARBA" id="ARBA00022692"/>
    </source>
</evidence>
<feature type="transmembrane region" description="Helical" evidence="15">
    <location>
        <begin position="489"/>
        <end position="508"/>
    </location>
</feature>
<evidence type="ECO:0000256" key="14">
    <source>
        <dbReference type="PROSITE-ProRule" id="PRU00023"/>
    </source>
</evidence>
<comment type="caution">
    <text evidence="17">The sequence shown here is derived from an EMBL/GenBank/DDBJ whole genome shotgun (WGS) entry which is preliminary data.</text>
</comment>
<evidence type="ECO:0000313" key="18">
    <source>
        <dbReference type="Proteomes" id="UP000298416"/>
    </source>
</evidence>
<evidence type="ECO:0000256" key="8">
    <source>
        <dbReference type="ARBA" id="ARBA00023034"/>
    </source>
</evidence>
<dbReference type="Pfam" id="PF13637">
    <property type="entry name" value="Ank_4"/>
    <property type="match status" value="1"/>
</dbReference>
<dbReference type="AlphaFoldDB" id="A0A8X9A0D3"/>
<evidence type="ECO:0000256" key="11">
    <source>
        <dbReference type="ARBA" id="ARBA00023139"/>
    </source>
</evidence>
<feature type="repeat" description="ANK" evidence="14">
    <location>
        <begin position="93"/>
        <end position="125"/>
    </location>
</feature>
<comment type="similarity">
    <text evidence="3 15">Belongs to the DHHC palmitoyltransferase family.</text>
</comment>
<feature type="transmembrane region" description="Helical" evidence="15">
    <location>
        <begin position="528"/>
        <end position="553"/>
    </location>
</feature>
<feature type="repeat" description="ANK" evidence="14">
    <location>
        <begin position="193"/>
        <end position="225"/>
    </location>
</feature>
<dbReference type="Gene3D" id="1.25.40.20">
    <property type="entry name" value="Ankyrin repeat-containing domain"/>
    <property type="match status" value="2"/>
</dbReference>
<accession>A0A8X9A0D3</accession>
<feature type="repeat" description="ANK" evidence="14">
    <location>
        <begin position="160"/>
        <end position="192"/>
    </location>
</feature>
<dbReference type="PROSITE" id="PS50297">
    <property type="entry name" value="ANK_REP_REGION"/>
    <property type="match status" value="4"/>
</dbReference>
<evidence type="ECO:0000313" key="17">
    <source>
        <dbReference type="EMBL" id="KAG6423161.1"/>
    </source>
</evidence>
<evidence type="ECO:0000256" key="3">
    <source>
        <dbReference type="ARBA" id="ARBA00008574"/>
    </source>
</evidence>